<protein>
    <submittedName>
        <fullName evidence="2">Uncharacterized protein</fullName>
    </submittedName>
</protein>
<accession>A0AAD9PUV1</accession>
<evidence type="ECO:0000256" key="1">
    <source>
        <dbReference type="SAM" id="MobiDB-lite"/>
    </source>
</evidence>
<evidence type="ECO:0000313" key="3">
    <source>
        <dbReference type="Proteomes" id="UP001249851"/>
    </source>
</evidence>
<reference evidence="2" key="1">
    <citation type="journal article" date="2023" name="G3 (Bethesda)">
        <title>Whole genome assembly and annotation of the endangered Caribbean coral Acropora cervicornis.</title>
        <authorList>
            <person name="Selwyn J.D."/>
            <person name="Vollmer S.V."/>
        </authorList>
    </citation>
    <scope>NUCLEOTIDE SEQUENCE</scope>
    <source>
        <strain evidence="2">K2</strain>
    </source>
</reference>
<dbReference type="AlphaFoldDB" id="A0AAD9PUV1"/>
<comment type="caution">
    <text evidence="2">The sequence shown here is derived from an EMBL/GenBank/DDBJ whole genome shotgun (WGS) entry which is preliminary data.</text>
</comment>
<sequence>MKEAYQIARQNAKKTAERGTEYYNKRVSGGVLQPGERVLVRNLTERGGPGKLRSHWEHVIHVVVDQMGVQSPVYKVKPESGGGRTRVLHRNLLLPCDALELDASNPALGTRPRKIAAEGTPLHVSGNGFQSSGEEDDDSVSVDLVDEIPSEVGVSESVSPDQDLPSDSVENHAAMESTNGTSDETESADEERAENDETEPSGEEDNAEQDVPTRPQRQRRPPQILTYNSLGNLQYQYVEPVRCLSVNPIQASVAAAIQPGAPLYFLVCPCCLQRLQLIYY</sequence>
<organism evidence="2 3">
    <name type="scientific">Acropora cervicornis</name>
    <name type="common">Staghorn coral</name>
    <dbReference type="NCBI Taxonomy" id="6130"/>
    <lineage>
        <taxon>Eukaryota</taxon>
        <taxon>Metazoa</taxon>
        <taxon>Cnidaria</taxon>
        <taxon>Anthozoa</taxon>
        <taxon>Hexacorallia</taxon>
        <taxon>Scleractinia</taxon>
        <taxon>Astrocoeniina</taxon>
        <taxon>Acroporidae</taxon>
        <taxon>Acropora</taxon>
    </lineage>
</organism>
<reference evidence="2" key="2">
    <citation type="journal article" date="2023" name="Science">
        <title>Genomic signatures of disease resistance in endangered staghorn corals.</title>
        <authorList>
            <person name="Vollmer S.V."/>
            <person name="Selwyn J.D."/>
            <person name="Despard B.A."/>
            <person name="Roesel C.L."/>
        </authorList>
    </citation>
    <scope>NUCLEOTIDE SEQUENCE</scope>
    <source>
        <strain evidence="2">K2</strain>
    </source>
</reference>
<feature type="compositionally biased region" description="Acidic residues" evidence="1">
    <location>
        <begin position="183"/>
        <end position="208"/>
    </location>
</feature>
<evidence type="ECO:0000313" key="2">
    <source>
        <dbReference type="EMBL" id="KAK2549562.1"/>
    </source>
</evidence>
<gene>
    <name evidence="2" type="ORF">P5673_029948</name>
</gene>
<dbReference type="EMBL" id="JARQWQ010000124">
    <property type="protein sequence ID" value="KAK2549562.1"/>
    <property type="molecule type" value="Genomic_DNA"/>
</dbReference>
<feature type="region of interest" description="Disordered" evidence="1">
    <location>
        <begin position="114"/>
        <end position="140"/>
    </location>
</feature>
<keyword evidence="3" id="KW-1185">Reference proteome</keyword>
<proteinExistence type="predicted"/>
<dbReference type="Proteomes" id="UP001249851">
    <property type="component" value="Unassembled WGS sequence"/>
</dbReference>
<feature type="region of interest" description="Disordered" evidence="1">
    <location>
        <begin position="173"/>
        <end position="223"/>
    </location>
</feature>
<name>A0AAD9PUV1_ACRCE</name>